<evidence type="ECO:0000313" key="2">
    <source>
        <dbReference type="Proteomes" id="UP000800041"/>
    </source>
</evidence>
<dbReference type="EMBL" id="ML977209">
    <property type="protein sequence ID" value="KAF1981075.1"/>
    <property type="molecule type" value="Genomic_DNA"/>
</dbReference>
<name>A0A6G1GJF3_9PEZI</name>
<organism evidence="1 2">
    <name type="scientific">Aulographum hederae CBS 113979</name>
    <dbReference type="NCBI Taxonomy" id="1176131"/>
    <lineage>
        <taxon>Eukaryota</taxon>
        <taxon>Fungi</taxon>
        <taxon>Dikarya</taxon>
        <taxon>Ascomycota</taxon>
        <taxon>Pezizomycotina</taxon>
        <taxon>Dothideomycetes</taxon>
        <taxon>Pleosporomycetidae</taxon>
        <taxon>Aulographales</taxon>
        <taxon>Aulographaceae</taxon>
    </lineage>
</organism>
<gene>
    <name evidence="1" type="ORF">K402DRAFT_252186</name>
</gene>
<evidence type="ECO:0000313" key="1">
    <source>
        <dbReference type="EMBL" id="KAF1981075.1"/>
    </source>
</evidence>
<reference evidence="1" key="1">
    <citation type="journal article" date="2020" name="Stud. Mycol.">
        <title>101 Dothideomycetes genomes: a test case for predicting lifestyles and emergence of pathogens.</title>
        <authorList>
            <person name="Haridas S."/>
            <person name="Albert R."/>
            <person name="Binder M."/>
            <person name="Bloem J."/>
            <person name="Labutti K."/>
            <person name="Salamov A."/>
            <person name="Andreopoulos B."/>
            <person name="Baker S."/>
            <person name="Barry K."/>
            <person name="Bills G."/>
            <person name="Bluhm B."/>
            <person name="Cannon C."/>
            <person name="Castanera R."/>
            <person name="Culley D."/>
            <person name="Daum C."/>
            <person name="Ezra D."/>
            <person name="Gonzalez J."/>
            <person name="Henrissat B."/>
            <person name="Kuo A."/>
            <person name="Liang C."/>
            <person name="Lipzen A."/>
            <person name="Lutzoni F."/>
            <person name="Magnuson J."/>
            <person name="Mondo S."/>
            <person name="Nolan M."/>
            <person name="Ohm R."/>
            <person name="Pangilinan J."/>
            <person name="Park H.-J."/>
            <person name="Ramirez L."/>
            <person name="Alfaro M."/>
            <person name="Sun H."/>
            <person name="Tritt A."/>
            <person name="Yoshinaga Y."/>
            <person name="Zwiers L.-H."/>
            <person name="Turgeon B."/>
            <person name="Goodwin S."/>
            <person name="Spatafora J."/>
            <person name="Crous P."/>
            <person name="Grigoriev I."/>
        </authorList>
    </citation>
    <scope>NUCLEOTIDE SEQUENCE</scope>
    <source>
        <strain evidence="1">CBS 113979</strain>
    </source>
</reference>
<protein>
    <submittedName>
        <fullName evidence="1">Uncharacterized protein</fullName>
    </submittedName>
</protein>
<keyword evidence="2" id="KW-1185">Reference proteome</keyword>
<dbReference type="AlphaFoldDB" id="A0A6G1GJF3"/>
<sequence>MEEVYLCSADFWMGFGTGSSLGQKSLCFPLQIWPSAKWIHIWKNYSFWVKSSTAERAMASFRHLHVPQHGSHSFKLPSPYSATSTYLPLLDRVWVKLGSRVARTSGVRSFYINIVDAETCSMLLLAGSNIEWNLLCQTEQPNRWVRLRYFDQLNMKSLIVLAIIMPSRLYLEGDPFPRQMRDGRKVQLLQLPRRSPASIPVEQSRVCKIFGYGTLCPHSGSRRGTHALSRNGS</sequence>
<dbReference type="Proteomes" id="UP000800041">
    <property type="component" value="Unassembled WGS sequence"/>
</dbReference>
<proteinExistence type="predicted"/>
<accession>A0A6G1GJF3</accession>